<evidence type="ECO:0000313" key="1">
    <source>
        <dbReference type="EMBL" id="KAJ5741189.1"/>
    </source>
</evidence>
<dbReference type="AlphaFoldDB" id="A0AAD6N1G5"/>
<protein>
    <submittedName>
        <fullName evidence="1">Uncharacterized protein</fullName>
    </submittedName>
</protein>
<dbReference type="EMBL" id="JAQJAN010000001">
    <property type="protein sequence ID" value="KAJ5741189.1"/>
    <property type="molecule type" value="Genomic_DNA"/>
</dbReference>
<dbReference type="PANTHER" id="PTHR40616">
    <property type="entry name" value="LINALOOL DEHYDRATASE_ISOMERASE DOMAIN-CONTAINING PROTEIN"/>
    <property type="match status" value="1"/>
</dbReference>
<dbReference type="Proteomes" id="UP001215712">
    <property type="component" value="Unassembled WGS sequence"/>
</dbReference>
<reference evidence="1" key="2">
    <citation type="submission" date="2023-01" db="EMBL/GenBank/DDBJ databases">
        <authorList>
            <person name="Petersen C."/>
        </authorList>
    </citation>
    <scope>NUCLEOTIDE SEQUENCE</scope>
    <source>
        <strain evidence="1">IBT 17514</strain>
    </source>
</reference>
<gene>
    <name evidence="1" type="ORF">N7493_001061</name>
</gene>
<organism evidence="1 2">
    <name type="scientific">Penicillium malachiteum</name>
    <dbReference type="NCBI Taxonomy" id="1324776"/>
    <lineage>
        <taxon>Eukaryota</taxon>
        <taxon>Fungi</taxon>
        <taxon>Dikarya</taxon>
        <taxon>Ascomycota</taxon>
        <taxon>Pezizomycotina</taxon>
        <taxon>Eurotiomycetes</taxon>
        <taxon>Eurotiomycetidae</taxon>
        <taxon>Eurotiales</taxon>
        <taxon>Aspergillaceae</taxon>
        <taxon>Penicillium</taxon>
    </lineage>
</organism>
<name>A0AAD6N1G5_9EURO</name>
<sequence length="443" mass="48825">MRVTYILTGMAFAFSATILYNIVAGQITDPSSEAYGDYQIYTEQPKFCDGYPAVAYETFYPISRAIMGSALIAALEEFPHLLSPHLTDTLQSSLELNLKSNFTPTQSFYDTAYGLSTSFVALWGGKNLNLSDSGINVTAQGNELARQVIDNYDQYRTIPEFNSVAWLTFTFWPLAMASKYLGDDLELGRRAPDLIGSIWTDLAKWYHADLNNLAAPISRGFGYDLTKYMHSFGLLVWDLVGHEHSPYYLLHPTNPIPRVTDFTNGEHSVNGTAFIPTIDYEPQNLTAWLSDNITIGAVSLNEVSAGGPYSESIYIPGAIQWHTGDVNNEVGYINVYPNETSMHIVASPHLLNVSLPNATFTSSFQFQVVAFADGHDFDDWNDATGLSVKVTGRAASNFSVGFAGSLGGTGGSAIQEFEFWNVTYAMASDFKVGDVPWMVLEVY</sequence>
<comment type="caution">
    <text evidence="1">The sequence shown here is derived from an EMBL/GenBank/DDBJ whole genome shotgun (WGS) entry which is preliminary data.</text>
</comment>
<accession>A0AAD6N1G5</accession>
<keyword evidence="2" id="KW-1185">Reference proteome</keyword>
<reference evidence="1" key="1">
    <citation type="journal article" date="2023" name="IMA Fungus">
        <title>Comparative genomic study of the Penicillium genus elucidates a diverse pangenome and 15 lateral gene transfer events.</title>
        <authorList>
            <person name="Petersen C."/>
            <person name="Sorensen T."/>
            <person name="Nielsen M.R."/>
            <person name="Sondergaard T.E."/>
            <person name="Sorensen J.L."/>
            <person name="Fitzpatrick D.A."/>
            <person name="Frisvad J.C."/>
            <person name="Nielsen K.L."/>
        </authorList>
    </citation>
    <scope>NUCLEOTIDE SEQUENCE</scope>
    <source>
        <strain evidence="1">IBT 17514</strain>
    </source>
</reference>
<dbReference type="PANTHER" id="PTHR40616:SF1">
    <property type="entry name" value="LINALOOL DEHYDRATASE_ISOMERASE DOMAIN-CONTAINING PROTEIN"/>
    <property type="match status" value="1"/>
</dbReference>
<evidence type="ECO:0000313" key="2">
    <source>
        <dbReference type="Proteomes" id="UP001215712"/>
    </source>
</evidence>
<proteinExistence type="predicted"/>